<keyword evidence="6" id="KW-0560">Oxidoreductase</keyword>
<dbReference type="InterPro" id="IPR002401">
    <property type="entry name" value="Cyt_P450_E_grp-I"/>
</dbReference>
<evidence type="ECO:0000313" key="9">
    <source>
        <dbReference type="Proteomes" id="UP000573603"/>
    </source>
</evidence>
<dbReference type="InterPro" id="IPR036396">
    <property type="entry name" value="Cyt_P450_sf"/>
</dbReference>
<keyword evidence="3 5" id="KW-0479">Metal-binding</keyword>
<dbReference type="GO" id="GO:0004497">
    <property type="term" value="F:monooxygenase activity"/>
    <property type="evidence" value="ECO:0007669"/>
    <property type="project" value="UniProtKB-KW"/>
</dbReference>
<gene>
    <name evidence="8" type="ORF">FANTH_733</name>
</gene>
<dbReference type="AlphaFoldDB" id="A0A8H4ZYU1"/>
<dbReference type="PROSITE" id="PS00086">
    <property type="entry name" value="CYTOCHROME_P450"/>
    <property type="match status" value="1"/>
</dbReference>
<keyword evidence="2 5" id="KW-0349">Heme</keyword>
<evidence type="ECO:0000256" key="6">
    <source>
        <dbReference type="RuleBase" id="RU000461"/>
    </source>
</evidence>
<evidence type="ECO:0008006" key="10">
    <source>
        <dbReference type="Google" id="ProtNLM"/>
    </source>
</evidence>
<dbReference type="Proteomes" id="UP000573603">
    <property type="component" value="Unassembled WGS sequence"/>
</dbReference>
<dbReference type="CDD" id="cd11060">
    <property type="entry name" value="CYP57A1-like"/>
    <property type="match status" value="1"/>
</dbReference>
<comment type="caution">
    <text evidence="8">The sequence shown here is derived from an EMBL/GenBank/DDBJ whole genome shotgun (WGS) entry which is preliminary data.</text>
</comment>
<evidence type="ECO:0000256" key="7">
    <source>
        <dbReference type="SAM" id="Phobius"/>
    </source>
</evidence>
<feature type="binding site" description="axial binding residue" evidence="5">
    <location>
        <position position="439"/>
    </location>
    <ligand>
        <name>heme</name>
        <dbReference type="ChEBI" id="CHEBI:30413"/>
    </ligand>
    <ligandPart>
        <name>Fe</name>
        <dbReference type="ChEBI" id="CHEBI:18248"/>
    </ligandPart>
</feature>
<dbReference type="GO" id="GO:0005506">
    <property type="term" value="F:iron ion binding"/>
    <property type="evidence" value="ECO:0007669"/>
    <property type="project" value="InterPro"/>
</dbReference>
<dbReference type="InterPro" id="IPR017972">
    <property type="entry name" value="Cyt_P450_CS"/>
</dbReference>
<sequence length="491" mass="55245">MAFLRDAQNNPTVQAILSSLRHADAKAIAVGLPLTLFGIAFSYYFIALLYSLFFSPLRSIPGPFLARVTRWWEYRAVKLGNSNQEFIRLHKKHGPVVRIGPNRPVVHEQNIFAIQDNALHKERRRKISPMYTMSSMVSYEPAVDEMTHVCVGKLNEFAKEGRLVDVPHWMQYYAFDVIGAITFNKSFNMMENEGDTTGMIQGIRGANDFLAFWGIVPNLVPWLIGISNVLGMTSNTSTLVSYAMTQIDNTRKENAKSTVKGTSEYETFLKKLLQGESEGRLKTPNLLDACGSNIGAGSDTTAVTLSSALYYLFQNPDKLKKLREEIDHKEAEGSLSDPVTFQEAQNMPYLQAVIKETLRIHPAVGTILPRVVPPGGMELSGTYFPEGTEVGVNAWVLHYDKDIYGPDPEVFRPERWLGDEKTSIMDSMMFAFGGGARTCIGRNISLLELTKVVPQIVRKFDLVIEDADKPMDTYCAWFVYPYYNGRFKVRV</sequence>
<evidence type="ECO:0000256" key="3">
    <source>
        <dbReference type="ARBA" id="ARBA00022723"/>
    </source>
</evidence>
<protein>
    <recommendedName>
        <fullName evidence="10">Cytochrome P450 monooxygenase</fullName>
    </recommendedName>
</protein>
<dbReference type="PANTHER" id="PTHR24305">
    <property type="entry name" value="CYTOCHROME P450"/>
    <property type="match status" value="1"/>
</dbReference>
<dbReference type="InterPro" id="IPR001128">
    <property type="entry name" value="Cyt_P450"/>
</dbReference>
<feature type="transmembrane region" description="Helical" evidence="7">
    <location>
        <begin position="27"/>
        <end position="53"/>
    </location>
</feature>
<accession>A0A8H4ZYU1</accession>
<keyword evidence="7" id="KW-0472">Membrane</keyword>
<keyword evidence="6" id="KW-0503">Monooxygenase</keyword>
<evidence type="ECO:0000256" key="5">
    <source>
        <dbReference type="PIRSR" id="PIRSR602401-1"/>
    </source>
</evidence>
<reference evidence="8 9" key="1">
    <citation type="journal article" date="2020" name="BMC Genomics">
        <title>Correction to: Identification and distribution of gene clusters required for synthesis of sphingolipid metabolism inhibitors in diverse species of the filamentous fungus Fusarium.</title>
        <authorList>
            <person name="Kim H.S."/>
            <person name="Lohmar J.M."/>
            <person name="Busman M."/>
            <person name="Brown D.W."/>
            <person name="Naumann T.A."/>
            <person name="Divon H.H."/>
            <person name="Lysoe E."/>
            <person name="Uhlig S."/>
            <person name="Proctor R.H."/>
        </authorList>
    </citation>
    <scope>NUCLEOTIDE SEQUENCE [LARGE SCALE GENOMIC DNA]</scope>
    <source>
        <strain evidence="8 9">NRRL 25214</strain>
    </source>
</reference>
<keyword evidence="4 5" id="KW-0408">Iron</keyword>
<evidence type="ECO:0000256" key="1">
    <source>
        <dbReference type="ARBA" id="ARBA00001971"/>
    </source>
</evidence>
<organism evidence="8 9">
    <name type="scientific">Fusarium anthophilum</name>
    <dbReference type="NCBI Taxonomy" id="48485"/>
    <lineage>
        <taxon>Eukaryota</taxon>
        <taxon>Fungi</taxon>
        <taxon>Dikarya</taxon>
        <taxon>Ascomycota</taxon>
        <taxon>Pezizomycotina</taxon>
        <taxon>Sordariomycetes</taxon>
        <taxon>Hypocreomycetidae</taxon>
        <taxon>Hypocreales</taxon>
        <taxon>Nectriaceae</taxon>
        <taxon>Fusarium</taxon>
        <taxon>Fusarium fujikuroi species complex</taxon>
    </lineage>
</organism>
<keyword evidence="9" id="KW-1185">Reference proteome</keyword>
<comment type="cofactor">
    <cofactor evidence="1 5">
        <name>heme</name>
        <dbReference type="ChEBI" id="CHEBI:30413"/>
    </cofactor>
</comment>
<dbReference type="GO" id="GO:0016705">
    <property type="term" value="F:oxidoreductase activity, acting on paired donors, with incorporation or reduction of molecular oxygen"/>
    <property type="evidence" value="ECO:0007669"/>
    <property type="project" value="InterPro"/>
</dbReference>
<evidence type="ECO:0000313" key="8">
    <source>
        <dbReference type="EMBL" id="KAF5254475.1"/>
    </source>
</evidence>
<dbReference type="GO" id="GO:0020037">
    <property type="term" value="F:heme binding"/>
    <property type="evidence" value="ECO:0007669"/>
    <property type="project" value="InterPro"/>
</dbReference>
<dbReference type="PRINTS" id="PR00463">
    <property type="entry name" value="EP450I"/>
</dbReference>
<dbReference type="EMBL" id="JABEVY010000020">
    <property type="protein sequence ID" value="KAF5254475.1"/>
    <property type="molecule type" value="Genomic_DNA"/>
</dbReference>
<evidence type="ECO:0000256" key="2">
    <source>
        <dbReference type="ARBA" id="ARBA00022617"/>
    </source>
</evidence>
<keyword evidence="7" id="KW-1133">Transmembrane helix</keyword>
<comment type="similarity">
    <text evidence="6">Belongs to the cytochrome P450 family.</text>
</comment>
<dbReference type="PANTHER" id="PTHR24305:SF190">
    <property type="entry name" value="P450, PUTATIVE (EUROFUNG)-RELATED"/>
    <property type="match status" value="1"/>
</dbReference>
<evidence type="ECO:0000256" key="4">
    <source>
        <dbReference type="ARBA" id="ARBA00023004"/>
    </source>
</evidence>
<dbReference type="PRINTS" id="PR00385">
    <property type="entry name" value="P450"/>
</dbReference>
<dbReference type="Gene3D" id="1.10.630.10">
    <property type="entry name" value="Cytochrome P450"/>
    <property type="match status" value="1"/>
</dbReference>
<dbReference type="Pfam" id="PF00067">
    <property type="entry name" value="p450"/>
    <property type="match status" value="1"/>
</dbReference>
<dbReference type="SUPFAM" id="SSF48264">
    <property type="entry name" value="Cytochrome P450"/>
    <property type="match status" value="1"/>
</dbReference>
<keyword evidence="7" id="KW-0812">Transmembrane</keyword>
<name>A0A8H4ZYU1_9HYPO</name>
<dbReference type="InterPro" id="IPR050121">
    <property type="entry name" value="Cytochrome_P450_monoxygenase"/>
</dbReference>
<proteinExistence type="inferred from homology"/>